<dbReference type="PROSITE" id="PS51078">
    <property type="entry name" value="ICLR_ED"/>
    <property type="match status" value="1"/>
</dbReference>
<dbReference type="InterPro" id="IPR036388">
    <property type="entry name" value="WH-like_DNA-bd_sf"/>
</dbReference>
<dbReference type="SMART" id="SM00346">
    <property type="entry name" value="HTH_ICLR"/>
    <property type="match status" value="1"/>
</dbReference>
<feature type="domain" description="HTH iclR-type" evidence="4">
    <location>
        <begin position="1"/>
        <end position="62"/>
    </location>
</feature>
<sequence>MPALRRAVAVLDYISEACGEVSAARLAQDLKIPKSTLHGLLSAMEELGLIYRDRLGRIQTGARPLAWSRDFVAKSDLASAFHRYFNSPQAQQGILAGYTMTMTILDGANVVYIACSQAHQPLGVTFQVGMRLPAPFTATGKILLAALPEAELATTFAGTFPPPLTRLSVRDLAALRAVFPAQEARGYSVDDGEVREGMICLGAAICDHSRHVKAALALSVTRPEAKAAQISTLGMALKGAADQISHLLGAP</sequence>
<keyword evidence="7" id="KW-1185">Reference proteome</keyword>
<dbReference type="InterPro" id="IPR014757">
    <property type="entry name" value="Tscrpt_reg_IclR_C"/>
</dbReference>
<evidence type="ECO:0000256" key="2">
    <source>
        <dbReference type="ARBA" id="ARBA00023125"/>
    </source>
</evidence>
<evidence type="ECO:0000256" key="1">
    <source>
        <dbReference type="ARBA" id="ARBA00023015"/>
    </source>
</evidence>
<proteinExistence type="predicted"/>
<geneLocation type="plasmid" evidence="6 7">
    <name>unnamed2</name>
</geneLocation>
<dbReference type="InterPro" id="IPR005471">
    <property type="entry name" value="Tscrpt_reg_IclR_N"/>
</dbReference>
<evidence type="ECO:0000259" key="5">
    <source>
        <dbReference type="PROSITE" id="PS51078"/>
    </source>
</evidence>
<dbReference type="Gene3D" id="1.10.10.10">
    <property type="entry name" value="Winged helix-like DNA-binding domain superfamily/Winged helix DNA-binding domain"/>
    <property type="match status" value="1"/>
</dbReference>
<keyword evidence="1" id="KW-0805">Transcription regulation</keyword>
<evidence type="ECO:0000259" key="4">
    <source>
        <dbReference type="PROSITE" id="PS51077"/>
    </source>
</evidence>
<gene>
    <name evidence="6" type="ORF">RPE78_17785</name>
</gene>
<name>A0ABZ1E736_9RHOB</name>
<dbReference type="PROSITE" id="PS51077">
    <property type="entry name" value="HTH_ICLR"/>
    <property type="match status" value="1"/>
</dbReference>
<keyword evidence="6" id="KW-0614">Plasmid</keyword>
<dbReference type="Pfam" id="PF01614">
    <property type="entry name" value="IclR_C"/>
    <property type="match status" value="1"/>
</dbReference>
<evidence type="ECO:0000313" key="6">
    <source>
        <dbReference type="EMBL" id="WRY35701.1"/>
    </source>
</evidence>
<reference evidence="6 7" key="1">
    <citation type="submission" date="2023-09" db="EMBL/GenBank/DDBJ databases">
        <title>Thioclava shenzhenensis sp. nov., a multidrug resistant bacteria-antagonizing species isolated from coastal seawater.</title>
        <authorList>
            <person name="Long M."/>
        </authorList>
    </citation>
    <scope>NUCLEOTIDE SEQUENCE [LARGE SCALE GENOMIC DNA]</scope>
    <source>
        <strain evidence="6 7">FTW29</strain>
        <plasmid evidence="6 7">unnamed2</plasmid>
    </source>
</reference>
<dbReference type="SUPFAM" id="SSF55781">
    <property type="entry name" value="GAF domain-like"/>
    <property type="match status" value="1"/>
</dbReference>
<feature type="domain" description="IclR-ED" evidence="5">
    <location>
        <begin position="63"/>
        <end position="250"/>
    </location>
</feature>
<evidence type="ECO:0000313" key="7">
    <source>
        <dbReference type="Proteomes" id="UP001623290"/>
    </source>
</evidence>
<dbReference type="RefSeq" id="WP_330629441.1">
    <property type="nucleotide sequence ID" value="NZ_CP135445.1"/>
</dbReference>
<dbReference type="EMBL" id="CP135445">
    <property type="protein sequence ID" value="WRY35701.1"/>
    <property type="molecule type" value="Genomic_DNA"/>
</dbReference>
<dbReference type="Proteomes" id="UP001623290">
    <property type="component" value="Plasmid unnamed2"/>
</dbReference>
<dbReference type="Pfam" id="PF09339">
    <property type="entry name" value="HTH_IclR"/>
    <property type="match status" value="1"/>
</dbReference>
<dbReference type="InterPro" id="IPR050707">
    <property type="entry name" value="HTH_MetabolicPath_Reg"/>
</dbReference>
<dbReference type="PANTHER" id="PTHR30136:SF24">
    <property type="entry name" value="HTH-TYPE TRANSCRIPTIONAL REPRESSOR ALLR"/>
    <property type="match status" value="1"/>
</dbReference>
<dbReference type="InterPro" id="IPR029016">
    <property type="entry name" value="GAF-like_dom_sf"/>
</dbReference>
<dbReference type="PANTHER" id="PTHR30136">
    <property type="entry name" value="HELIX-TURN-HELIX TRANSCRIPTIONAL REGULATOR, ICLR FAMILY"/>
    <property type="match status" value="1"/>
</dbReference>
<dbReference type="SUPFAM" id="SSF46785">
    <property type="entry name" value="Winged helix' DNA-binding domain"/>
    <property type="match status" value="1"/>
</dbReference>
<organism evidence="6 7">
    <name type="scientific">Thioclava litoralis</name>
    <dbReference type="NCBI Taxonomy" id="3076557"/>
    <lineage>
        <taxon>Bacteria</taxon>
        <taxon>Pseudomonadati</taxon>
        <taxon>Pseudomonadota</taxon>
        <taxon>Alphaproteobacteria</taxon>
        <taxon>Rhodobacterales</taxon>
        <taxon>Paracoccaceae</taxon>
        <taxon>Thioclava</taxon>
    </lineage>
</organism>
<keyword evidence="2" id="KW-0238">DNA-binding</keyword>
<dbReference type="InterPro" id="IPR036390">
    <property type="entry name" value="WH_DNA-bd_sf"/>
</dbReference>
<accession>A0ABZ1E736</accession>
<keyword evidence="3" id="KW-0804">Transcription</keyword>
<protein>
    <submittedName>
        <fullName evidence="6">IclR family transcriptional regulator</fullName>
    </submittedName>
</protein>
<dbReference type="Gene3D" id="3.30.450.40">
    <property type="match status" value="1"/>
</dbReference>
<evidence type="ECO:0000256" key="3">
    <source>
        <dbReference type="ARBA" id="ARBA00023163"/>
    </source>
</evidence>